<comment type="caution">
    <text evidence="3">The sequence shown here is derived from an EMBL/GenBank/DDBJ whole genome shotgun (WGS) entry which is preliminary data.</text>
</comment>
<name>A0ABR2W610_9FUNG</name>
<evidence type="ECO:0008006" key="5">
    <source>
        <dbReference type="Google" id="ProtNLM"/>
    </source>
</evidence>
<evidence type="ECO:0000256" key="2">
    <source>
        <dbReference type="PROSITE-ProRule" id="PRU00708"/>
    </source>
</evidence>
<proteinExistence type="predicted"/>
<keyword evidence="1" id="KW-0677">Repeat</keyword>
<accession>A0ABR2W610</accession>
<dbReference type="SUPFAM" id="SSF81901">
    <property type="entry name" value="HCP-like"/>
    <property type="match status" value="1"/>
</dbReference>
<dbReference type="Pfam" id="PF13812">
    <property type="entry name" value="PPR_3"/>
    <property type="match status" value="3"/>
</dbReference>
<organism evidence="3 4">
    <name type="scientific">Basidiobolus ranarum</name>
    <dbReference type="NCBI Taxonomy" id="34480"/>
    <lineage>
        <taxon>Eukaryota</taxon>
        <taxon>Fungi</taxon>
        <taxon>Fungi incertae sedis</taxon>
        <taxon>Zoopagomycota</taxon>
        <taxon>Entomophthoromycotina</taxon>
        <taxon>Basidiobolomycetes</taxon>
        <taxon>Basidiobolales</taxon>
        <taxon>Basidiobolaceae</taxon>
        <taxon>Basidiobolus</taxon>
    </lineage>
</organism>
<feature type="repeat" description="PPR" evidence="2">
    <location>
        <begin position="652"/>
        <end position="686"/>
    </location>
</feature>
<dbReference type="InterPro" id="IPR002885">
    <property type="entry name" value="PPR_rpt"/>
</dbReference>
<feature type="repeat" description="PPR" evidence="2">
    <location>
        <begin position="687"/>
        <end position="721"/>
    </location>
</feature>
<feature type="repeat" description="PPR" evidence="2">
    <location>
        <begin position="722"/>
        <end position="752"/>
    </location>
</feature>
<dbReference type="PROSITE" id="PS51375">
    <property type="entry name" value="PPR"/>
    <property type="match status" value="9"/>
</dbReference>
<feature type="repeat" description="PPR" evidence="2">
    <location>
        <begin position="617"/>
        <end position="651"/>
    </location>
</feature>
<gene>
    <name evidence="3" type="ORF">K7432_003671</name>
</gene>
<feature type="repeat" description="PPR" evidence="2">
    <location>
        <begin position="359"/>
        <end position="393"/>
    </location>
</feature>
<evidence type="ECO:0000313" key="4">
    <source>
        <dbReference type="Proteomes" id="UP001479436"/>
    </source>
</evidence>
<dbReference type="Gene3D" id="1.25.40.10">
    <property type="entry name" value="Tetratricopeptide repeat domain"/>
    <property type="match status" value="5"/>
</dbReference>
<feature type="repeat" description="PPR" evidence="2">
    <location>
        <begin position="219"/>
        <end position="253"/>
    </location>
</feature>
<feature type="repeat" description="PPR" evidence="2">
    <location>
        <begin position="582"/>
        <end position="616"/>
    </location>
</feature>
<sequence>MFRGRYIRVNQLDCVKTSFHTTKIHPRGKFIQLCCRYNTTSTETLEASLQTRNFNNAWTSFNQLLNLGQSNQIEANQYSRLFRLLVSNSKGVANDKVKGQKILDCMRTNRLRFTSCEEYAPLILFQAKNDRLDLIKLILAEMKAQGIEPDLFIYNQWIKGSLTRSLTSGLEVLKYMEACGVKPDFSTFNILLKSPKVRKDSRILSKIGDKMLAMQVKKGVREYNILIESHLQFLEAKKVEEIFQEMKQANVSPNSMTFNLMIRLYGKLRNPEKVLSLYDLMKENDFPLSSFSYGYVAVSLAELSKIDEALQMLEEVDLLGFQLAEGAYEALIREFLYHSRSVEAIKLYQKALGSKISLSVKTFTQLMHQHLREGNPKEAMRIYEDFIEQGSIPDSKVFTVLIEGQNEFDSSDQMQVLWREINKYGVQMDDYLSNTILHECIRNSWTDLAIEVFDKTLCLGSKIECNIYRGLLRLYQKDDRSDAIKTILRSLSTPRTASSKKASQLVSPLNIVTSTVLIRFFTERFDLDGVRAVHTLLQRDGVQLDNFAYNTLLNGYSKCGDFEAAKKTFTQYLEEGTRFRPDTVAFNIMMRGYTIRDMYTQAIDLLEVMDNLGISPNTLTFNTLIDGCIKCGDLARAENLAQRMEKLGIRKSTVTFNEFIFGYMSESNIDAAKDTFKKMIQLGIRPNIVTFSSLIHGYVNHARFTEANECLDEMRKRGISPTIETYNNLMSGYVKAYRIDDALKVYDQLSSLPQGQEITPTAVTYSILMNCWGFAKQHQNVLAVWKKLKAQPNFTQMDLAGSISVLLDSCGSNADFKELQDRWLEVNSLNISLSENNHISYWEALVRCDRPEKAVEGLEAWCRNNGTVSRKTSEVMLKLIRGRRLLKRIRRCLKNNS</sequence>
<feature type="repeat" description="PPR" evidence="2">
    <location>
        <begin position="254"/>
        <end position="288"/>
    </location>
</feature>
<dbReference type="NCBIfam" id="TIGR00756">
    <property type="entry name" value="PPR"/>
    <property type="match status" value="8"/>
</dbReference>
<evidence type="ECO:0000256" key="1">
    <source>
        <dbReference type="ARBA" id="ARBA00022737"/>
    </source>
</evidence>
<evidence type="ECO:0000313" key="3">
    <source>
        <dbReference type="EMBL" id="KAK9721143.1"/>
    </source>
</evidence>
<dbReference type="EMBL" id="JASJQH010006990">
    <property type="protein sequence ID" value="KAK9721143.1"/>
    <property type="molecule type" value="Genomic_DNA"/>
</dbReference>
<keyword evidence="4" id="KW-1185">Reference proteome</keyword>
<protein>
    <recommendedName>
        <fullName evidence="5">Pentatricopeptide repeat-containing protein</fullName>
    </recommendedName>
</protein>
<feature type="repeat" description="PPR" evidence="2">
    <location>
        <begin position="545"/>
        <end position="579"/>
    </location>
</feature>
<dbReference type="PANTHER" id="PTHR47936:SF1">
    <property type="entry name" value="PENTATRICOPEPTIDE REPEAT-CONTAINING PROTEIN GUN1, CHLOROPLASTIC"/>
    <property type="match status" value="1"/>
</dbReference>
<reference evidence="3 4" key="1">
    <citation type="submission" date="2023-04" db="EMBL/GenBank/DDBJ databases">
        <title>Genome of Basidiobolus ranarum AG-B5.</title>
        <authorList>
            <person name="Stajich J.E."/>
            <person name="Carter-House D."/>
            <person name="Gryganskyi A."/>
        </authorList>
    </citation>
    <scope>NUCLEOTIDE SEQUENCE [LARGE SCALE GENOMIC DNA]</scope>
    <source>
        <strain evidence="3 4">AG-B5</strain>
    </source>
</reference>
<dbReference type="PANTHER" id="PTHR47936">
    <property type="entry name" value="PPR_LONG DOMAIN-CONTAINING PROTEIN"/>
    <property type="match status" value="1"/>
</dbReference>
<dbReference type="InterPro" id="IPR011990">
    <property type="entry name" value="TPR-like_helical_dom_sf"/>
</dbReference>
<dbReference type="Pfam" id="PF13041">
    <property type="entry name" value="PPR_2"/>
    <property type="match status" value="1"/>
</dbReference>
<dbReference type="Pfam" id="PF01535">
    <property type="entry name" value="PPR"/>
    <property type="match status" value="2"/>
</dbReference>
<dbReference type="Proteomes" id="UP001479436">
    <property type="component" value="Unassembled WGS sequence"/>
</dbReference>